<sequence>MLLWSLPERVCCKIYPVKPICTKVLCIRCPINIAVLNRAKSFVERALLFSSERVKEAVSSSLNNENSLLFRIPNLSSRSIWTSDNWGTNILADIEKLEENHTTIKLACLTVLKNASMWQRKDDGAGANWFIFPLLKNGFWCDEYCNLEPDLMEILHSLKSIMHKCAFGNIYFSLLPPKTKIQKHFESTNVRLKCELTLEIPREKESCFLTTVTNEKIFWEEGKCVVFDDSLLHSITNTSLKEDRIALILDFWHPSISDFEKTIIQRAFPQTE</sequence>
<proteinExistence type="predicted"/>
<evidence type="ECO:0000313" key="1">
    <source>
        <dbReference type="Proteomes" id="UP000887580"/>
    </source>
</evidence>
<organism evidence="1 2">
    <name type="scientific">Panagrolaimus sp. PS1159</name>
    <dbReference type="NCBI Taxonomy" id="55785"/>
    <lineage>
        <taxon>Eukaryota</taxon>
        <taxon>Metazoa</taxon>
        <taxon>Ecdysozoa</taxon>
        <taxon>Nematoda</taxon>
        <taxon>Chromadorea</taxon>
        <taxon>Rhabditida</taxon>
        <taxon>Tylenchina</taxon>
        <taxon>Panagrolaimomorpha</taxon>
        <taxon>Panagrolaimoidea</taxon>
        <taxon>Panagrolaimidae</taxon>
        <taxon>Panagrolaimus</taxon>
    </lineage>
</organism>
<reference evidence="2" key="1">
    <citation type="submission" date="2022-11" db="UniProtKB">
        <authorList>
            <consortium name="WormBaseParasite"/>
        </authorList>
    </citation>
    <scope>IDENTIFICATION</scope>
</reference>
<name>A0AC35F1T8_9BILA</name>
<protein>
    <submittedName>
        <fullName evidence="2">Aspartyl/asparaginy/proline hydroxylase domain-containing protein</fullName>
    </submittedName>
</protein>
<accession>A0AC35F1T8</accession>
<dbReference type="WBParaSite" id="PS1159_v2.g12781.t1">
    <property type="protein sequence ID" value="PS1159_v2.g12781.t1"/>
    <property type="gene ID" value="PS1159_v2.g12781"/>
</dbReference>
<dbReference type="Proteomes" id="UP000887580">
    <property type="component" value="Unplaced"/>
</dbReference>
<evidence type="ECO:0000313" key="2">
    <source>
        <dbReference type="WBParaSite" id="PS1159_v2.g12781.t1"/>
    </source>
</evidence>